<evidence type="ECO:0000313" key="7">
    <source>
        <dbReference type="Proteomes" id="UP001597299"/>
    </source>
</evidence>
<dbReference type="SUPFAM" id="SSF51735">
    <property type="entry name" value="NAD(P)-binding Rossmann-fold domains"/>
    <property type="match status" value="1"/>
</dbReference>
<dbReference type="InterPro" id="IPR051911">
    <property type="entry name" value="SDR_oxidoreductase"/>
</dbReference>
<dbReference type="InterPro" id="IPR020904">
    <property type="entry name" value="Sc_DH/Rdtase_CS"/>
</dbReference>
<dbReference type="PANTHER" id="PTHR43976">
    <property type="entry name" value="SHORT CHAIN DEHYDROGENASE"/>
    <property type="match status" value="1"/>
</dbReference>
<organism evidence="6 7">
    <name type="scientific">Ancylobacter oerskovii</name>
    <dbReference type="NCBI Taxonomy" id="459519"/>
    <lineage>
        <taxon>Bacteria</taxon>
        <taxon>Pseudomonadati</taxon>
        <taxon>Pseudomonadota</taxon>
        <taxon>Alphaproteobacteria</taxon>
        <taxon>Hyphomicrobiales</taxon>
        <taxon>Xanthobacteraceae</taxon>
        <taxon>Ancylobacter</taxon>
    </lineage>
</organism>
<evidence type="ECO:0000313" key="5">
    <source>
        <dbReference type="EMBL" id="MFD2141847.1"/>
    </source>
</evidence>
<gene>
    <name evidence="5" type="ORF">ACFSNC_15660</name>
    <name evidence="6" type="ORF">ACFSNC_23830</name>
</gene>
<dbReference type="EMBL" id="JBHUHD010000001">
    <property type="protein sequence ID" value="MFD2141847.1"/>
    <property type="molecule type" value="Genomic_DNA"/>
</dbReference>
<dbReference type="PRINTS" id="PR00081">
    <property type="entry name" value="GDHRDH"/>
</dbReference>
<comment type="caution">
    <text evidence="6">The sequence shown here is derived from an EMBL/GenBank/DDBJ whole genome shotgun (WGS) entry which is preliminary data.</text>
</comment>
<evidence type="ECO:0000256" key="3">
    <source>
        <dbReference type="RuleBase" id="RU000363"/>
    </source>
</evidence>
<evidence type="ECO:0000256" key="2">
    <source>
        <dbReference type="ARBA" id="ARBA00023002"/>
    </source>
</evidence>
<sequence>MKTWLITGCSTGLGRQLAEAVAARGDRLVATARSTDTLQSLGERYPETVRSLALDVTRPGDAARAVALAETAFGGLDVLVNNAGFGFIGAIEEAEPGEYRPLFEVNLFGLIETTRAALPALRKRAGGRIVNLSSGAGIAGSAGFGFYNATKFAVEGLSEALAQELQPLGLKVIIVEPGPFRTEFLGRSMSAASREIAAYAETVRARRHYRQTNDGRQAGDPAKAVAVMLQAVDAEHPPLHLPIGPRAHAVAERKLDAFRADIAAWRDISIATDFDTHARDSALDAGQDGLN</sequence>
<dbReference type="InterPro" id="IPR002347">
    <property type="entry name" value="SDR_fam"/>
</dbReference>
<dbReference type="Pfam" id="PF00106">
    <property type="entry name" value="adh_short"/>
    <property type="match status" value="1"/>
</dbReference>
<dbReference type="CDD" id="cd05374">
    <property type="entry name" value="17beta-HSD-like_SDR_c"/>
    <property type="match status" value="1"/>
</dbReference>
<reference evidence="7" key="2">
    <citation type="journal article" date="2019" name="Int. J. Syst. Evol. Microbiol.">
        <title>The Global Catalogue of Microorganisms (GCM) 10K type strain sequencing project: providing services to taxonomists for standard genome sequencing and annotation.</title>
        <authorList>
            <consortium name="The Broad Institute Genomics Platform"/>
            <consortium name="The Broad Institute Genome Sequencing Center for Infectious Disease"/>
            <person name="Wu L."/>
            <person name="Ma J."/>
        </authorList>
    </citation>
    <scope>NUCLEOTIDE SEQUENCE [LARGE SCALE GENOMIC DNA]</scope>
    <source>
        <strain evidence="7">CCM 7435</strain>
    </source>
</reference>
<dbReference type="PRINTS" id="PR00080">
    <property type="entry name" value="SDRFAMILY"/>
</dbReference>
<dbReference type="NCBIfam" id="NF004824">
    <property type="entry name" value="PRK06180.1"/>
    <property type="match status" value="1"/>
</dbReference>
<dbReference type="InterPro" id="IPR057326">
    <property type="entry name" value="KR_dom"/>
</dbReference>
<feature type="domain" description="Ketoreductase" evidence="4">
    <location>
        <begin position="2"/>
        <end position="183"/>
    </location>
</feature>
<reference evidence="6" key="3">
    <citation type="submission" date="2024-09" db="EMBL/GenBank/DDBJ databases">
        <authorList>
            <person name="Sun Q."/>
            <person name="Mori K."/>
        </authorList>
    </citation>
    <scope>NUCLEOTIDE SEQUENCE</scope>
    <source>
        <strain evidence="6">CCM 7435</strain>
    </source>
</reference>
<dbReference type="Gene3D" id="3.40.50.720">
    <property type="entry name" value="NAD(P)-binding Rossmann-like Domain"/>
    <property type="match status" value="1"/>
</dbReference>
<dbReference type="EMBL" id="JBHUHD010000002">
    <property type="protein sequence ID" value="MFD2143447.1"/>
    <property type="molecule type" value="Genomic_DNA"/>
</dbReference>
<evidence type="ECO:0000256" key="1">
    <source>
        <dbReference type="ARBA" id="ARBA00006484"/>
    </source>
</evidence>
<evidence type="ECO:0000259" key="4">
    <source>
        <dbReference type="SMART" id="SM00822"/>
    </source>
</evidence>
<dbReference type="Proteomes" id="UP001597299">
    <property type="component" value="Unassembled WGS sequence"/>
</dbReference>
<evidence type="ECO:0000313" key="6">
    <source>
        <dbReference type="EMBL" id="MFD2143447.1"/>
    </source>
</evidence>
<reference evidence="6" key="1">
    <citation type="journal article" date="2014" name="Int. J. Syst. Evol. Microbiol.">
        <title>Complete genome of a new Firmicutes species belonging to the dominant human colonic microbiota ('Ruminococcus bicirculans') reveals two chromosomes and a selective capacity to utilize plant glucans.</title>
        <authorList>
            <consortium name="NISC Comparative Sequencing Program"/>
            <person name="Wegmann U."/>
            <person name="Louis P."/>
            <person name="Goesmann A."/>
            <person name="Henrissat B."/>
            <person name="Duncan S.H."/>
            <person name="Flint H.J."/>
        </authorList>
    </citation>
    <scope>NUCLEOTIDE SEQUENCE</scope>
    <source>
        <strain evidence="6">CCM 7435</strain>
    </source>
</reference>
<comment type="similarity">
    <text evidence="1 3">Belongs to the short-chain dehydrogenases/reductases (SDR) family.</text>
</comment>
<dbReference type="RefSeq" id="WP_378296512.1">
    <property type="nucleotide sequence ID" value="NZ_JBHUHD010000001.1"/>
</dbReference>
<dbReference type="InterPro" id="IPR036291">
    <property type="entry name" value="NAD(P)-bd_dom_sf"/>
</dbReference>
<keyword evidence="7" id="KW-1185">Reference proteome</keyword>
<name>A0ABW4Z4Q0_9HYPH</name>
<dbReference type="PANTHER" id="PTHR43976:SF16">
    <property type="entry name" value="SHORT-CHAIN DEHYDROGENASE_REDUCTASE FAMILY PROTEIN"/>
    <property type="match status" value="1"/>
</dbReference>
<proteinExistence type="inferred from homology"/>
<keyword evidence="2" id="KW-0560">Oxidoreductase</keyword>
<dbReference type="PROSITE" id="PS00061">
    <property type="entry name" value="ADH_SHORT"/>
    <property type="match status" value="1"/>
</dbReference>
<dbReference type="SMART" id="SM00822">
    <property type="entry name" value="PKS_KR"/>
    <property type="match status" value="1"/>
</dbReference>
<accession>A0ABW4Z4Q0</accession>
<protein>
    <submittedName>
        <fullName evidence="6">Oxidoreductase</fullName>
    </submittedName>
</protein>